<organism evidence="1">
    <name type="scientific">marine sediment metagenome</name>
    <dbReference type="NCBI Taxonomy" id="412755"/>
    <lineage>
        <taxon>unclassified sequences</taxon>
        <taxon>metagenomes</taxon>
        <taxon>ecological metagenomes</taxon>
    </lineage>
</organism>
<gene>
    <name evidence="1" type="ORF">LCGC14_1507090</name>
</gene>
<protein>
    <submittedName>
        <fullName evidence="1">Uncharacterized protein</fullName>
    </submittedName>
</protein>
<evidence type="ECO:0000313" key="1">
    <source>
        <dbReference type="EMBL" id="KKM63877.1"/>
    </source>
</evidence>
<proteinExistence type="predicted"/>
<dbReference type="EMBL" id="LAZR01011013">
    <property type="protein sequence ID" value="KKM63877.1"/>
    <property type="molecule type" value="Genomic_DNA"/>
</dbReference>
<reference evidence="1" key="1">
    <citation type="journal article" date="2015" name="Nature">
        <title>Complex archaea that bridge the gap between prokaryotes and eukaryotes.</title>
        <authorList>
            <person name="Spang A."/>
            <person name="Saw J.H."/>
            <person name="Jorgensen S.L."/>
            <person name="Zaremba-Niedzwiedzka K."/>
            <person name="Martijn J."/>
            <person name="Lind A.E."/>
            <person name="van Eijk R."/>
            <person name="Schleper C."/>
            <person name="Guy L."/>
            <person name="Ettema T.J."/>
        </authorList>
    </citation>
    <scope>NUCLEOTIDE SEQUENCE</scope>
</reference>
<dbReference type="AlphaFoldDB" id="A0A0F9M3T0"/>
<name>A0A0F9M3T0_9ZZZZ</name>
<sequence>MPKFTEVEFERISPFMVTVIEAKDVLDLEAKVEEYIQSGRLEEGAEELYEAEEKFVIKNYKTEKPEAAKPDVEEASERVADPADRLKDAVGDLLPRAIEIVYNVYRENPHNGLRAWDTVYDMLRCHLYPNMTTSELESCPYQRRMMLDLYGEALQGAKAKLKGNEAIADVAENFAQWAAASE</sequence>
<accession>A0A0F9M3T0</accession>
<comment type="caution">
    <text evidence="1">The sequence shown here is derived from an EMBL/GenBank/DDBJ whole genome shotgun (WGS) entry which is preliminary data.</text>
</comment>